<reference evidence="3 4" key="1">
    <citation type="submission" date="2023-10" db="EMBL/GenBank/DDBJ databases">
        <title>Chromosome-scale genome assembly provides insights into flower coloration mechanisms of Canna indica.</title>
        <authorList>
            <person name="Li C."/>
        </authorList>
    </citation>
    <scope>NUCLEOTIDE SEQUENCE [LARGE SCALE GENOMIC DNA]</scope>
    <source>
        <tissue evidence="3">Flower</tissue>
    </source>
</reference>
<evidence type="ECO:0000313" key="4">
    <source>
        <dbReference type="Proteomes" id="UP001327560"/>
    </source>
</evidence>
<keyword evidence="2" id="KW-0472">Membrane</keyword>
<feature type="transmembrane region" description="Helical" evidence="2">
    <location>
        <begin position="231"/>
        <end position="254"/>
    </location>
</feature>
<feature type="compositionally biased region" description="Low complexity" evidence="1">
    <location>
        <begin position="82"/>
        <end position="93"/>
    </location>
</feature>
<keyword evidence="2" id="KW-0812">Transmembrane</keyword>
<dbReference type="Proteomes" id="UP001327560">
    <property type="component" value="Chromosome 8"/>
</dbReference>
<sequence length="464" mass="51126">MTHPSIDDRRLMAQPPGPLRLFHRTTAPLLRRSLSSLLSSPALILAALLLLSFRSALLAGTLRLSSLPDRDPAVRSLLRRLSFSTSPSSSSSTSPPPPPPSTRRRPPFLHLTRLGTLDDDGLFSDPSSAAAARRGSGALNASLPSIFLLGGGAVGLHSSSKPLKVRVPDFAPSSPFVFSSHDAADPVGGDDDRDRGPDFRILGRGFDLDSRDASAIAYLLTLLSSTHALSILGFLLAYTSALGVVFFTIAAFHLRKPVSIFKTIYSGAQLGIRRLTGFVFLRWAARDALIQFLCIWFFADVRDQNVLFKLFVKVKFMPFSLSPVNPWPGPQDESLSGFFYVWALVDTVVALVFAVVPWVVIMDHDLRRRGKDVVKEGFFLVSLMPRQAIYIKLLETVVCGCFGRWVATMVGWWKLFAAAFLSLAEVYFMVVWLVFYFAARCKDGELIGRLFGARDLEDCLNGLR</sequence>
<keyword evidence="4" id="KW-1185">Reference proteome</keyword>
<organism evidence="3 4">
    <name type="scientific">Canna indica</name>
    <name type="common">Indian-shot</name>
    <dbReference type="NCBI Taxonomy" id="4628"/>
    <lineage>
        <taxon>Eukaryota</taxon>
        <taxon>Viridiplantae</taxon>
        <taxon>Streptophyta</taxon>
        <taxon>Embryophyta</taxon>
        <taxon>Tracheophyta</taxon>
        <taxon>Spermatophyta</taxon>
        <taxon>Magnoliopsida</taxon>
        <taxon>Liliopsida</taxon>
        <taxon>Zingiberales</taxon>
        <taxon>Cannaceae</taxon>
        <taxon>Canna</taxon>
    </lineage>
</organism>
<feature type="transmembrane region" description="Helical" evidence="2">
    <location>
        <begin position="389"/>
        <end position="407"/>
    </location>
</feature>
<accession>A0AAQ3QNR7</accession>
<evidence type="ECO:0000256" key="1">
    <source>
        <dbReference type="SAM" id="MobiDB-lite"/>
    </source>
</evidence>
<dbReference type="PANTHER" id="PTHR36353">
    <property type="entry name" value="TRANSMEMBRANE PROTEIN"/>
    <property type="match status" value="1"/>
</dbReference>
<feature type="transmembrane region" description="Helical" evidence="2">
    <location>
        <begin position="339"/>
        <end position="361"/>
    </location>
</feature>
<feature type="transmembrane region" description="Helical" evidence="2">
    <location>
        <begin position="275"/>
        <end position="299"/>
    </location>
</feature>
<dbReference type="PANTHER" id="PTHR36353:SF1">
    <property type="entry name" value="TRANSMEMBRANE PROTEIN"/>
    <property type="match status" value="1"/>
</dbReference>
<name>A0AAQ3QNR7_9LILI</name>
<gene>
    <name evidence="3" type="ORF">Cni_G24728</name>
</gene>
<evidence type="ECO:0000313" key="3">
    <source>
        <dbReference type="EMBL" id="WOL15946.1"/>
    </source>
</evidence>
<feature type="region of interest" description="Disordered" evidence="1">
    <location>
        <begin position="82"/>
        <end position="107"/>
    </location>
</feature>
<protein>
    <submittedName>
        <fullName evidence="3">Uncharacterized protein</fullName>
    </submittedName>
</protein>
<proteinExistence type="predicted"/>
<dbReference type="AlphaFoldDB" id="A0AAQ3QNR7"/>
<dbReference type="EMBL" id="CP136897">
    <property type="protein sequence ID" value="WOL15946.1"/>
    <property type="molecule type" value="Genomic_DNA"/>
</dbReference>
<dbReference type="Pfam" id="PF25105">
    <property type="entry name" value="DUF7813"/>
    <property type="match status" value="1"/>
</dbReference>
<dbReference type="InterPro" id="IPR056715">
    <property type="entry name" value="DUF7813"/>
</dbReference>
<feature type="transmembrane region" description="Helical" evidence="2">
    <location>
        <begin position="413"/>
        <end position="439"/>
    </location>
</feature>
<keyword evidence="2" id="KW-1133">Transmembrane helix</keyword>
<evidence type="ECO:0000256" key="2">
    <source>
        <dbReference type="SAM" id="Phobius"/>
    </source>
</evidence>